<dbReference type="AlphaFoldDB" id="V4B6Y8"/>
<feature type="non-terminal residue" evidence="1">
    <location>
        <position position="1"/>
    </location>
</feature>
<dbReference type="GeneID" id="20235427"/>
<dbReference type="RefSeq" id="XP_009046021.1">
    <property type="nucleotide sequence ID" value="XM_009047773.1"/>
</dbReference>
<accession>V4B6Y8</accession>
<evidence type="ECO:0000313" key="2">
    <source>
        <dbReference type="Proteomes" id="UP000030746"/>
    </source>
</evidence>
<sequence>QTTMSHRLSIKYTPLQSNNHLYYRPQCHTGCQSNTHLYRPIIIYTTDHNVTQAVNQIHTSTGQ</sequence>
<dbReference type="KEGG" id="lgi:LOTGIDRAFT_148717"/>
<dbReference type="EMBL" id="KB200068">
    <property type="protein sequence ID" value="ESP03291.1"/>
    <property type="molecule type" value="Genomic_DNA"/>
</dbReference>
<keyword evidence="2" id="KW-1185">Reference proteome</keyword>
<organism evidence="1 2">
    <name type="scientific">Lottia gigantea</name>
    <name type="common">Giant owl limpet</name>
    <dbReference type="NCBI Taxonomy" id="225164"/>
    <lineage>
        <taxon>Eukaryota</taxon>
        <taxon>Metazoa</taxon>
        <taxon>Spiralia</taxon>
        <taxon>Lophotrochozoa</taxon>
        <taxon>Mollusca</taxon>
        <taxon>Gastropoda</taxon>
        <taxon>Patellogastropoda</taxon>
        <taxon>Lottioidea</taxon>
        <taxon>Lottiidae</taxon>
        <taxon>Lottia</taxon>
    </lineage>
</organism>
<protein>
    <submittedName>
        <fullName evidence="1">Uncharacterized protein</fullName>
    </submittedName>
</protein>
<evidence type="ECO:0000313" key="1">
    <source>
        <dbReference type="EMBL" id="ESP03291.1"/>
    </source>
</evidence>
<gene>
    <name evidence="1" type="ORF">LOTGIDRAFT_148717</name>
</gene>
<dbReference type="CTD" id="20235427"/>
<name>V4B6Y8_LOTGI</name>
<proteinExistence type="predicted"/>
<dbReference type="Proteomes" id="UP000030746">
    <property type="component" value="Unassembled WGS sequence"/>
</dbReference>
<reference evidence="1 2" key="1">
    <citation type="journal article" date="2013" name="Nature">
        <title>Insights into bilaterian evolution from three spiralian genomes.</title>
        <authorList>
            <person name="Simakov O."/>
            <person name="Marletaz F."/>
            <person name="Cho S.J."/>
            <person name="Edsinger-Gonzales E."/>
            <person name="Havlak P."/>
            <person name="Hellsten U."/>
            <person name="Kuo D.H."/>
            <person name="Larsson T."/>
            <person name="Lv J."/>
            <person name="Arendt D."/>
            <person name="Savage R."/>
            <person name="Osoegawa K."/>
            <person name="de Jong P."/>
            <person name="Grimwood J."/>
            <person name="Chapman J.A."/>
            <person name="Shapiro H."/>
            <person name="Aerts A."/>
            <person name="Otillar R.P."/>
            <person name="Terry A.Y."/>
            <person name="Boore J.L."/>
            <person name="Grigoriev I.V."/>
            <person name="Lindberg D.R."/>
            <person name="Seaver E.C."/>
            <person name="Weisblat D.A."/>
            <person name="Putnam N.H."/>
            <person name="Rokhsar D.S."/>
        </authorList>
    </citation>
    <scope>NUCLEOTIDE SEQUENCE [LARGE SCALE GENOMIC DNA]</scope>
</reference>